<protein>
    <submittedName>
        <fullName evidence="2">Uncharacterized protein</fullName>
    </submittedName>
</protein>
<feature type="compositionally biased region" description="Basic and acidic residues" evidence="1">
    <location>
        <begin position="1"/>
        <end position="10"/>
    </location>
</feature>
<evidence type="ECO:0000313" key="2">
    <source>
        <dbReference type="EMBL" id="OQM49865.1"/>
    </source>
</evidence>
<sequence>MLLARYDGHMNDSNTPYSKNRKITFPARICTPVLEKVAFPMRNRSQRTKEGIKAAFQAEIRTPVSEKTKKTNPNRSYS</sequence>
<dbReference type="AlphaFoldDB" id="A0A1V8PMA0"/>
<comment type="caution">
    <text evidence="2">The sequence shown here is derived from an EMBL/GenBank/DDBJ whole genome shotgun (WGS) entry which is preliminary data.</text>
</comment>
<reference evidence="2 3" key="1">
    <citation type="submission" date="2017-03" db="EMBL/GenBank/DDBJ databases">
        <title>Maternal inheritance of bifidobacteria.</title>
        <authorList>
            <person name="Lugli G.A."/>
            <person name="Duranti S."/>
            <person name="Milani C."/>
            <person name="Mancabelli L."/>
        </authorList>
    </citation>
    <scope>NUCLEOTIDE SEQUENCE [LARGE SCALE GENOMIC DNA]</scope>
    <source>
        <strain evidence="2 3">1899B</strain>
    </source>
</reference>
<feature type="region of interest" description="Disordered" evidence="1">
    <location>
        <begin position="1"/>
        <end position="20"/>
    </location>
</feature>
<dbReference type="Proteomes" id="UP000192666">
    <property type="component" value="Unassembled WGS sequence"/>
</dbReference>
<dbReference type="EMBL" id="NAQA01000006">
    <property type="protein sequence ID" value="OQM49865.1"/>
    <property type="molecule type" value="Genomic_DNA"/>
</dbReference>
<name>A0A1V8PMA0_9BIFI</name>
<evidence type="ECO:0000256" key="1">
    <source>
        <dbReference type="SAM" id="MobiDB-lite"/>
    </source>
</evidence>
<evidence type="ECO:0000313" key="3">
    <source>
        <dbReference type="Proteomes" id="UP000192666"/>
    </source>
</evidence>
<gene>
    <name evidence="2" type="ORF">B5782_1614</name>
</gene>
<proteinExistence type="predicted"/>
<accession>A0A1V8PMA0</accession>
<organism evidence="2 3">
    <name type="scientific">Bifidobacterium catenulatum</name>
    <dbReference type="NCBI Taxonomy" id="1686"/>
    <lineage>
        <taxon>Bacteria</taxon>
        <taxon>Bacillati</taxon>
        <taxon>Actinomycetota</taxon>
        <taxon>Actinomycetes</taxon>
        <taxon>Bifidobacteriales</taxon>
        <taxon>Bifidobacteriaceae</taxon>
        <taxon>Bifidobacterium</taxon>
    </lineage>
</organism>